<comment type="caution">
    <text evidence="1">The sequence shown here is derived from an EMBL/GenBank/DDBJ whole genome shotgun (WGS) entry which is preliminary data.</text>
</comment>
<dbReference type="EMBL" id="JARRAG010000002">
    <property type="protein sequence ID" value="MDG3005134.1"/>
    <property type="molecule type" value="Genomic_DNA"/>
</dbReference>
<organism evidence="1 2">
    <name type="scientific">Paludisphaera mucosa</name>
    <dbReference type="NCBI Taxonomy" id="3030827"/>
    <lineage>
        <taxon>Bacteria</taxon>
        <taxon>Pseudomonadati</taxon>
        <taxon>Planctomycetota</taxon>
        <taxon>Planctomycetia</taxon>
        <taxon>Isosphaerales</taxon>
        <taxon>Isosphaeraceae</taxon>
        <taxon>Paludisphaera</taxon>
    </lineage>
</organism>
<proteinExistence type="predicted"/>
<gene>
    <name evidence="1" type="ORF">PZE19_15200</name>
</gene>
<keyword evidence="2" id="KW-1185">Reference proteome</keyword>
<name>A0ABT6FCH1_9BACT</name>
<evidence type="ECO:0000313" key="1">
    <source>
        <dbReference type="EMBL" id="MDG3005134.1"/>
    </source>
</evidence>
<sequence length="140" mass="16360">MTWPFREPAGLSFDQYRATLRRIVEPRAAQSRLSRLRRRDRPENPRQLLVVADRIGEFLTVRQRRARVRAAWPERELLAAATGTPLEQVDRFLADFDATAEAAYRYRRLGLRGRVRLLADDAPIFAWLSRLFRPEDDGPD</sequence>
<evidence type="ECO:0000313" key="2">
    <source>
        <dbReference type="Proteomes" id="UP001216907"/>
    </source>
</evidence>
<dbReference type="Proteomes" id="UP001216907">
    <property type="component" value="Unassembled WGS sequence"/>
</dbReference>
<reference evidence="1 2" key="1">
    <citation type="submission" date="2023-03" db="EMBL/GenBank/DDBJ databases">
        <title>Paludisphaera mucosa sp. nov. a novel planctomycete from northern fen.</title>
        <authorList>
            <person name="Ivanova A."/>
        </authorList>
    </citation>
    <scope>NUCLEOTIDE SEQUENCE [LARGE SCALE GENOMIC DNA]</scope>
    <source>
        <strain evidence="1 2">Pla2</strain>
    </source>
</reference>
<protein>
    <submittedName>
        <fullName evidence="1">Uncharacterized protein</fullName>
    </submittedName>
</protein>
<dbReference type="RefSeq" id="WP_277861483.1">
    <property type="nucleotide sequence ID" value="NZ_JARRAG010000002.1"/>
</dbReference>
<accession>A0ABT6FCH1</accession>